<dbReference type="InterPro" id="IPR027267">
    <property type="entry name" value="AH/BAR_dom_sf"/>
</dbReference>
<sequence>MDILTSSFCLSSHDEQTLPLFPSSFSRDVGDKRAVQCLRAASLQTTSLLNSVHLQPRSLDFCNTFLGLGNGVVDVHFAPMQGAARTVEELKNFWKERAAIEEDYAKRLTKLSKMVLGRGEIGELRNSLNAIKVETERQSGIHLNLAQQIRSDLESPAAVFYTR</sequence>
<evidence type="ECO:0000256" key="5">
    <source>
        <dbReference type="PROSITE-ProRule" id="PRU01077"/>
    </source>
</evidence>
<keyword evidence="3" id="KW-0597">Phosphoprotein</keyword>
<dbReference type="GO" id="GO:0005543">
    <property type="term" value="F:phospholipid binding"/>
    <property type="evidence" value="ECO:0007669"/>
    <property type="project" value="TreeGrafter"/>
</dbReference>
<dbReference type="SMART" id="SM00055">
    <property type="entry name" value="FCH"/>
    <property type="match status" value="1"/>
</dbReference>
<evidence type="ECO:0000256" key="3">
    <source>
        <dbReference type="ARBA" id="ARBA00022553"/>
    </source>
</evidence>
<dbReference type="InterPro" id="IPR001060">
    <property type="entry name" value="FCH_dom"/>
</dbReference>
<dbReference type="GeneID" id="6075824"/>
<dbReference type="Gene3D" id="1.20.1270.60">
    <property type="entry name" value="Arfaptin homology (AH) domain/BAR domain"/>
    <property type="match status" value="1"/>
</dbReference>
<evidence type="ECO:0000313" key="7">
    <source>
        <dbReference type="EMBL" id="EDR08783.1"/>
    </source>
</evidence>
<gene>
    <name evidence="7" type="ORF">LACBIDRAFT_296194</name>
</gene>
<evidence type="ECO:0000256" key="2">
    <source>
        <dbReference type="ARBA" id="ARBA00022490"/>
    </source>
</evidence>
<dbReference type="KEGG" id="lbc:LACBIDRAFT_296194"/>
<dbReference type="AlphaFoldDB" id="B0D870"/>
<evidence type="ECO:0000259" key="6">
    <source>
        <dbReference type="PROSITE" id="PS51741"/>
    </source>
</evidence>
<dbReference type="HOGENOM" id="CLU_1627356_0_0_1"/>
<dbReference type="SUPFAM" id="SSF103657">
    <property type="entry name" value="BAR/IMD domain-like"/>
    <property type="match status" value="1"/>
</dbReference>
<name>B0D870_LACBS</name>
<reference evidence="7 8" key="1">
    <citation type="journal article" date="2008" name="Nature">
        <title>The genome of Laccaria bicolor provides insights into mycorrhizal symbiosis.</title>
        <authorList>
            <person name="Martin F."/>
            <person name="Aerts A."/>
            <person name="Ahren D."/>
            <person name="Brun A."/>
            <person name="Danchin E.G.J."/>
            <person name="Duchaussoy F."/>
            <person name="Gibon J."/>
            <person name="Kohler A."/>
            <person name="Lindquist E."/>
            <person name="Pereda V."/>
            <person name="Salamov A."/>
            <person name="Shapiro H.J."/>
            <person name="Wuyts J."/>
            <person name="Blaudez D."/>
            <person name="Buee M."/>
            <person name="Brokstein P."/>
            <person name="Canbaeck B."/>
            <person name="Cohen D."/>
            <person name="Courty P.E."/>
            <person name="Coutinho P.M."/>
            <person name="Delaruelle C."/>
            <person name="Detter J.C."/>
            <person name="Deveau A."/>
            <person name="DiFazio S."/>
            <person name="Duplessis S."/>
            <person name="Fraissinet-Tachet L."/>
            <person name="Lucic E."/>
            <person name="Frey-Klett P."/>
            <person name="Fourrey C."/>
            <person name="Feussner I."/>
            <person name="Gay G."/>
            <person name="Grimwood J."/>
            <person name="Hoegger P.J."/>
            <person name="Jain P."/>
            <person name="Kilaru S."/>
            <person name="Labbe J."/>
            <person name="Lin Y.C."/>
            <person name="Legue V."/>
            <person name="Le Tacon F."/>
            <person name="Marmeisse R."/>
            <person name="Melayah D."/>
            <person name="Montanini B."/>
            <person name="Muratet M."/>
            <person name="Nehls U."/>
            <person name="Niculita-Hirzel H."/>
            <person name="Oudot-Le Secq M.P."/>
            <person name="Peter M."/>
            <person name="Quesneville H."/>
            <person name="Rajashekar B."/>
            <person name="Reich M."/>
            <person name="Rouhier N."/>
            <person name="Schmutz J."/>
            <person name="Yin T."/>
            <person name="Chalot M."/>
            <person name="Henrissat B."/>
            <person name="Kuees U."/>
            <person name="Lucas S."/>
            <person name="Van de Peer Y."/>
            <person name="Podila G.K."/>
            <person name="Polle A."/>
            <person name="Pukkila P.J."/>
            <person name="Richardson P.M."/>
            <person name="Rouze P."/>
            <person name="Sanders I.R."/>
            <person name="Stajich J.E."/>
            <person name="Tunlid A."/>
            <person name="Tuskan G."/>
            <person name="Grigoriev I.V."/>
        </authorList>
    </citation>
    <scope>NUCLEOTIDE SEQUENCE [LARGE SCALE GENOMIC DNA]</scope>
    <source>
        <strain evidence="8">S238N-H82 / ATCC MYA-4686</strain>
    </source>
</reference>
<dbReference type="PROSITE" id="PS51741">
    <property type="entry name" value="F_BAR"/>
    <property type="match status" value="1"/>
</dbReference>
<dbReference type="GO" id="GO:0007010">
    <property type="term" value="P:cytoskeleton organization"/>
    <property type="evidence" value="ECO:0007669"/>
    <property type="project" value="TreeGrafter"/>
</dbReference>
<feature type="domain" description="F-BAR" evidence="6">
    <location>
        <begin position="59"/>
        <end position="163"/>
    </location>
</feature>
<dbReference type="STRING" id="486041.B0D870"/>
<dbReference type="GO" id="GO:0120104">
    <property type="term" value="C:mitotic actomyosin contractile ring, proximal layer"/>
    <property type="evidence" value="ECO:0007669"/>
    <property type="project" value="TreeGrafter"/>
</dbReference>
<dbReference type="RefSeq" id="XP_001880096.1">
    <property type="nucleotide sequence ID" value="XM_001880061.1"/>
</dbReference>
<dbReference type="PANTHER" id="PTHR23065">
    <property type="entry name" value="PROLINE-SERINE-THREONINE PHOSPHATASE INTERACTING PROTEIN 1"/>
    <property type="match status" value="1"/>
</dbReference>
<evidence type="ECO:0000256" key="1">
    <source>
        <dbReference type="ARBA" id="ARBA00004245"/>
    </source>
</evidence>
<evidence type="ECO:0000256" key="4">
    <source>
        <dbReference type="ARBA" id="ARBA00023212"/>
    </source>
</evidence>
<dbReference type="GO" id="GO:0009898">
    <property type="term" value="C:cytoplasmic side of plasma membrane"/>
    <property type="evidence" value="ECO:0007669"/>
    <property type="project" value="TreeGrafter"/>
</dbReference>
<dbReference type="OrthoDB" id="19092at2759"/>
<evidence type="ECO:0000313" key="8">
    <source>
        <dbReference type="Proteomes" id="UP000001194"/>
    </source>
</evidence>
<dbReference type="InParanoid" id="B0D870"/>
<dbReference type="InterPro" id="IPR031160">
    <property type="entry name" value="F_BAR_dom"/>
</dbReference>
<dbReference type="EMBL" id="DS547100">
    <property type="protein sequence ID" value="EDR08783.1"/>
    <property type="molecule type" value="Genomic_DNA"/>
</dbReference>
<dbReference type="PANTHER" id="PTHR23065:SF7">
    <property type="entry name" value="NOSTRIN, ISOFORM H"/>
    <property type="match status" value="1"/>
</dbReference>
<accession>B0D870</accession>
<dbReference type="Pfam" id="PF00611">
    <property type="entry name" value="FCH"/>
    <property type="match status" value="1"/>
</dbReference>
<proteinExistence type="predicted"/>
<protein>
    <submittedName>
        <fullName evidence="7">Predicted protein</fullName>
    </submittedName>
</protein>
<comment type="subcellular location">
    <subcellularLocation>
        <location evidence="1">Cytoplasm</location>
        <location evidence="1">Cytoskeleton</location>
    </subcellularLocation>
</comment>
<organism evidence="8">
    <name type="scientific">Laccaria bicolor (strain S238N-H82 / ATCC MYA-4686)</name>
    <name type="common">Bicoloured deceiver</name>
    <name type="synonym">Laccaria laccata var. bicolor</name>
    <dbReference type="NCBI Taxonomy" id="486041"/>
    <lineage>
        <taxon>Eukaryota</taxon>
        <taxon>Fungi</taxon>
        <taxon>Dikarya</taxon>
        <taxon>Basidiomycota</taxon>
        <taxon>Agaricomycotina</taxon>
        <taxon>Agaricomycetes</taxon>
        <taxon>Agaricomycetidae</taxon>
        <taxon>Agaricales</taxon>
        <taxon>Agaricineae</taxon>
        <taxon>Hydnangiaceae</taxon>
        <taxon>Laccaria</taxon>
    </lineage>
</organism>
<keyword evidence="5" id="KW-0175">Coiled coil</keyword>
<keyword evidence="4" id="KW-0206">Cytoskeleton</keyword>
<dbReference type="Proteomes" id="UP000001194">
    <property type="component" value="Unassembled WGS sequence"/>
</dbReference>
<keyword evidence="8" id="KW-1185">Reference proteome</keyword>
<keyword evidence="2" id="KW-0963">Cytoplasm</keyword>